<evidence type="ECO:0000256" key="5">
    <source>
        <dbReference type="ARBA" id="ARBA00023204"/>
    </source>
</evidence>
<reference evidence="8" key="2">
    <citation type="submission" date="2020-09" db="EMBL/GenBank/DDBJ databases">
        <authorList>
            <person name="Sun Q."/>
            <person name="Ohkuma M."/>
        </authorList>
    </citation>
    <scope>NUCLEOTIDE SEQUENCE</scope>
    <source>
        <strain evidence="8">JCM 3086</strain>
    </source>
</reference>
<dbReference type="GO" id="GO:0006307">
    <property type="term" value="P:DNA alkylation repair"/>
    <property type="evidence" value="ECO:0007669"/>
    <property type="project" value="TreeGrafter"/>
</dbReference>
<dbReference type="Pfam" id="PF00730">
    <property type="entry name" value="HhH-GPD"/>
    <property type="match status" value="1"/>
</dbReference>
<dbReference type="SMART" id="SM00478">
    <property type="entry name" value="ENDO3c"/>
    <property type="match status" value="1"/>
</dbReference>
<proteinExistence type="inferred from homology"/>
<evidence type="ECO:0000256" key="3">
    <source>
        <dbReference type="ARBA" id="ARBA00012000"/>
    </source>
</evidence>
<dbReference type="GO" id="GO:0005737">
    <property type="term" value="C:cytoplasm"/>
    <property type="evidence" value="ECO:0007669"/>
    <property type="project" value="TreeGrafter"/>
</dbReference>
<reference evidence="8" key="1">
    <citation type="journal article" date="2014" name="Int. J. Syst. Evol. Microbiol.">
        <title>Complete genome sequence of Corynebacterium casei LMG S-19264T (=DSM 44701T), isolated from a smear-ripened cheese.</title>
        <authorList>
            <consortium name="US DOE Joint Genome Institute (JGI-PGF)"/>
            <person name="Walter F."/>
            <person name="Albersmeier A."/>
            <person name="Kalinowski J."/>
            <person name="Ruckert C."/>
        </authorList>
    </citation>
    <scope>NUCLEOTIDE SEQUENCE</scope>
    <source>
        <strain evidence="8">JCM 3086</strain>
    </source>
</reference>
<keyword evidence="4" id="KW-0227">DNA damage</keyword>
<accession>A0A917K0Y7</accession>
<dbReference type="GO" id="GO:0043916">
    <property type="term" value="F:DNA-7-methylguanine glycosylase activity"/>
    <property type="evidence" value="ECO:0007669"/>
    <property type="project" value="TreeGrafter"/>
</dbReference>
<dbReference type="InterPro" id="IPR051912">
    <property type="entry name" value="Alkylbase_DNA_Glycosylase/TA"/>
</dbReference>
<dbReference type="EC" id="3.2.2.21" evidence="3"/>
<dbReference type="InterPro" id="IPR003265">
    <property type="entry name" value="HhH-GPD_domain"/>
</dbReference>
<comment type="caution">
    <text evidence="8">The sequence shown here is derived from an EMBL/GenBank/DDBJ whole genome shotgun (WGS) entry which is preliminary data.</text>
</comment>
<name>A0A917K0Y7_9ACTN</name>
<evidence type="ECO:0000256" key="4">
    <source>
        <dbReference type="ARBA" id="ARBA00022763"/>
    </source>
</evidence>
<dbReference type="CDD" id="cd00056">
    <property type="entry name" value="ENDO3c"/>
    <property type="match status" value="1"/>
</dbReference>
<dbReference type="SUPFAM" id="SSF48150">
    <property type="entry name" value="DNA-glycosylase"/>
    <property type="match status" value="1"/>
</dbReference>
<dbReference type="EMBL" id="BMQA01000001">
    <property type="protein sequence ID" value="GGI94233.1"/>
    <property type="molecule type" value="Genomic_DNA"/>
</dbReference>
<sequence length="222" mass="24716">MATHRVRTPEDHLRRADHVLGAVIDGVLRDGGERPTVEPDSAHPPDPDIPRDHYGMLLRAIVAQNISNNAARAIYRRLKERCGGHPPSPEDILRQDPDELRTATGLSRAKTTTLLSLSERILSGELELARLHRLADDAVVAQLVAVKGIGTWTADMFMIFHLHRPDVLPVGDLGIRHAVQKVYELPGPPRPAEVGKIGEPWRPWRSTACMYLWQMGQTTPQV</sequence>
<evidence type="ECO:0000256" key="1">
    <source>
        <dbReference type="ARBA" id="ARBA00000086"/>
    </source>
</evidence>
<dbReference type="RefSeq" id="WP_189308912.1">
    <property type="nucleotide sequence ID" value="NZ_BMQA01000001.1"/>
</dbReference>
<comment type="similarity">
    <text evidence="2">Belongs to the alkylbase DNA glycosidase AlkA family.</text>
</comment>
<dbReference type="FunFam" id="1.10.340.30:FF:000004">
    <property type="entry name" value="DNA-3-methyladenine glycosylase II"/>
    <property type="match status" value="1"/>
</dbReference>
<comment type="catalytic activity">
    <reaction evidence="1">
        <text>Hydrolysis of alkylated DNA, releasing 3-methyladenine, 3-methylguanine, 7-methylguanine and 7-methyladenine.</text>
        <dbReference type="EC" id="3.2.2.21"/>
    </reaction>
</comment>
<evidence type="ECO:0000256" key="6">
    <source>
        <dbReference type="SAM" id="MobiDB-lite"/>
    </source>
</evidence>
<dbReference type="Gene3D" id="1.10.1670.40">
    <property type="match status" value="1"/>
</dbReference>
<dbReference type="Gene3D" id="1.10.340.30">
    <property type="entry name" value="Hypothetical protein, domain 2"/>
    <property type="match status" value="1"/>
</dbReference>
<feature type="region of interest" description="Disordered" evidence="6">
    <location>
        <begin position="29"/>
        <end position="48"/>
    </location>
</feature>
<evidence type="ECO:0000313" key="8">
    <source>
        <dbReference type="EMBL" id="GGI94233.1"/>
    </source>
</evidence>
<feature type="domain" description="HhH-GPD" evidence="7">
    <location>
        <begin position="62"/>
        <end position="217"/>
    </location>
</feature>
<dbReference type="InterPro" id="IPR011257">
    <property type="entry name" value="DNA_glycosylase"/>
</dbReference>
<protein>
    <recommendedName>
        <fullName evidence="3">DNA-3-methyladenine glycosylase II</fullName>
        <ecNumber evidence="3">3.2.2.21</ecNumber>
    </recommendedName>
</protein>
<dbReference type="GO" id="GO:0032131">
    <property type="term" value="F:alkylated DNA binding"/>
    <property type="evidence" value="ECO:0007669"/>
    <property type="project" value="TreeGrafter"/>
</dbReference>
<dbReference type="GO" id="GO:0008725">
    <property type="term" value="F:DNA-3-methyladenine glycosylase activity"/>
    <property type="evidence" value="ECO:0007669"/>
    <property type="project" value="TreeGrafter"/>
</dbReference>
<keyword evidence="5" id="KW-0234">DNA repair</keyword>
<evidence type="ECO:0000313" key="9">
    <source>
        <dbReference type="Proteomes" id="UP000657574"/>
    </source>
</evidence>
<evidence type="ECO:0000256" key="2">
    <source>
        <dbReference type="ARBA" id="ARBA00010817"/>
    </source>
</evidence>
<dbReference type="GO" id="GO:0032993">
    <property type="term" value="C:protein-DNA complex"/>
    <property type="evidence" value="ECO:0007669"/>
    <property type="project" value="TreeGrafter"/>
</dbReference>
<dbReference type="PANTHER" id="PTHR43003">
    <property type="entry name" value="DNA-3-METHYLADENINE GLYCOSYLASE"/>
    <property type="match status" value="1"/>
</dbReference>
<dbReference type="PANTHER" id="PTHR43003:SF5">
    <property type="entry name" value="DNA-3-METHYLADENINE GLYCOSYLASE"/>
    <property type="match status" value="1"/>
</dbReference>
<organism evidence="8 9">
    <name type="scientific">Streptomyces brasiliensis</name>
    <dbReference type="NCBI Taxonomy" id="1954"/>
    <lineage>
        <taxon>Bacteria</taxon>
        <taxon>Bacillati</taxon>
        <taxon>Actinomycetota</taxon>
        <taxon>Actinomycetes</taxon>
        <taxon>Kitasatosporales</taxon>
        <taxon>Streptomycetaceae</taxon>
        <taxon>Streptomyces</taxon>
    </lineage>
</organism>
<dbReference type="Proteomes" id="UP000657574">
    <property type="component" value="Unassembled WGS sequence"/>
</dbReference>
<dbReference type="GO" id="GO:0006285">
    <property type="term" value="P:base-excision repair, AP site formation"/>
    <property type="evidence" value="ECO:0007669"/>
    <property type="project" value="TreeGrafter"/>
</dbReference>
<dbReference type="AlphaFoldDB" id="A0A917K0Y7"/>
<evidence type="ECO:0000259" key="7">
    <source>
        <dbReference type="SMART" id="SM00478"/>
    </source>
</evidence>
<gene>
    <name evidence="8" type="ORF">GCM10010121_000750</name>
</gene>
<keyword evidence="9" id="KW-1185">Reference proteome</keyword>